<proteinExistence type="predicted"/>
<accession>A0A382EKQ4</accession>
<reference evidence="1" key="1">
    <citation type="submission" date="2018-05" db="EMBL/GenBank/DDBJ databases">
        <authorList>
            <person name="Lanie J.A."/>
            <person name="Ng W.-L."/>
            <person name="Kazmierczak K.M."/>
            <person name="Andrzejewski T.M."/>
            <person name="Davidsen T.M."/>
            <person name="Wayne K.J."/>
            <person name="Tettelin H."/>
            <person name="Glass J.I."/>
            <person name="Rusch D."/>
            <person name="Podicherti R."/>
            <person name="Tsui H.-C.T."/>
            <person name="Winkler M.E."/>
        </authorList>
    </citation>
    <scope>NUCLEOTIDE SEQUENCE</scope>
</reference>
<feature type="non-terminal residue" evidence="1">
    <location>
        <position position="77"/>
    </location>
</feature>
<evidence type="ECO:0000313" key="1">
    <source>
        <dbReference type="EMBL" id="SVB51366.1"/>
    </source>
</evidence>
<dbReference type="EMBL" id="UINC01045067">
    <property type="protein sequence ID" value="SVB51366.1"/>
    <property type="molecule type" value="Genomic_DNA"/>
</dbReference>
<name>A0A382EKQ4_9ZZZZ</name>
<sequence>MSFKLHSLVAVLLLTGCGDSTTAPPTPPTPPTPVATSVTVSPTSLLFASLGDSQQLSATVKDQNGATMASATVTWTT</sequence>
<dbReference type="PROSITE" id="PS51257">
    <property type="entry name" value="PROKAR_LIPOPROTEIN"/>
    <property type="match status" value="1"/>
</dbReference>
<evidence type="ECO:0008006" key="2">
    <source>
        <dbReference type="Google" id="ProtNLM"/>
    </source>
</evidence>
<gene>
    <name evidence="1" type="ORF">METZ01_LOCUS204220</name>
</gene>
<organism evidence="1">
    <name type="scientific">marine metagenome</name>
    <dbReference type="NCBI Taxonomy" id="408172"/>
    <lineage>
        <taxon>unclassified sequences</taxon>
        <taxon>metagenomes</taxon>
        <taxon>ecological metagenomes</taxon>
    </lineage>
</organism>
<protein>
    <recommendedName>
        <fullName evidence="2">Big-1 domain-containing protein</fullName>
    </recommendedName>
</protein>
<dbReference type="AlphaFoldDB" id="A0A382EKQ4"/>